<feature type="domain" description="VWFA" evidence="2">
    <location>
        <begin position="92"/>
        <end position="288"/>
    </location>
</feature>
<dbReference type="AlphaFoldDB" id="A0AAV0ANJ6"/>
<gene>
    <name evidence="3" type="ORF">PPACK8108_LOCUS5069</name>
</gene>
<comment type="caution">
    <text evidence="3">The sequence shown here is derived from an EMBL/GenBank/DDBJ whole genome shotgun (WGS) entry which is preliminary data.</text>
</comment>
<dbReference type="PROSITE" id="PS50234">
    <property type="entry name" value="VWFA"/>
    <property type="match status" value="1"/>
</dbReference>
<reference evidence="3" key="1">
    <citation type="submission" date="2022-06" db="EMBL/GenBank/DDBJ databases">
        <authorList>
            <consortium name="SYNGENTA / RWTH Aachen University"/>
        </authorList>
    </citation>
    <scope>NUCLEOTIDE SEQUENCE</scope>
</reference>
<proteinExistence type="predicted"/>
<dbReference type="Gene3D" id="3.40.50.410">
    <property type="entry name" value="von Willebrand factor, type A domain"/>
    <property type="match status" value="1"/>
</dbReference>
<sequence>MKKLFRLSSISKPNPNRYSAPPGPPPGQANVPGGPAADYYGNPPGYPQQQQQGQYPAQNQYSPPSGPPPMNNNHQQTYHNGEDPMAMLARYDTVILVDDSGSMEMFWDQTRDALIGVVQKAIQYDSDGIDIHFFNDTNNSLRNCTSVQQVQDLFRRVEPRRSTPTASSIKRVLDPYLTQLHYSKTGAAPPVKPLNLVVLTDGAPDKGQEPEQVIVEIGRYLDSSRYPLNQLGISFIQIGDDMQAARHLASLDDDLKRKHQIRDFVDCTPYQASGTSNVITSDFILKALLGGINRKIDNQRRS</sequence>
<accession>A0AAV0ANJ6</accession>
<dbReference type="InterPro" id="IPR036465">
    <property type="entry name" value="vWFA_dom_sf"/>
</dbReference>
<dbReference type="Pfam" id="PF00092">
    <property type="entry name" value="VWA"/>
    <property type="match status" value="1"/>
</dbReference>
<evidence type="ECO:0000313" key="4">
    <source>
        <dbReference type="Proteomes" id="UP001153365"/>
    </source>
</evidence>
<dbReference type="InterPro" id="IPR002035">
    <property type="entry name" value="VWF_A"/>
</dbReference>
<protein>
    <recommendedName>
        <fullName evidence="2">VWFA domain-containing protein</fullName>
    </recommendedName>
</protein>
<dbReference type="EMBL" id="CALTRL010000977">
    <property type="protein sequence ID" value="CAH7670371.1"/>
    <property type="molecule type" value="Genomic_DNA"/>
</dbReference>
<organism evidence="3 4">
    <name type="scientific">Phakopsora pachyrhizi</name>
    <name type="common">Asian soybean rust disease fungus</name>
    <dbReference type="NCBI Taxonomy" id="170000"/>
    <lineage>
        <taxon>Eukaryota</taxon>
        <taxon>Fungi</taxon>
        <taxon>Dikarya</taxon>
        <taxon>Basidiomycota</taxon>
        <taxon>Pucciniomycotina</taxon>
        <taxon>Pucciniomycetes</taxon>
        <taxon>Pucciniales</taxon>
        <taxon>Phakopsoraceae</taxon>
        <taxon>Phakopsora</taxon>
    </lineage>
</organism>
<dbReference type="SMART" id="SM00327">
    <property type="entry name" value="VWA"/>
    <property type="match status" value="1"/>
</dbReference>
<feature type="compositionally biased region" description="Low complexity" evidence="1">
    <location>
        <begin position="28"/>
        <end position="63"/>
    </location>
</feature>
<dbReference type="PANTHER" id="PTHR34706:SF1">
    <property type="entry name" value="VWFA DOMAIN-CONTAINING PROTEIN"/>
    <property type="match status" value="1"/>
</dbReference>
<dbReference type="PANTHER" id="PTHR34706">
    <property type="entry name" value="SLR1338 PROTEIN"/>
    <property type="match status" value="1"/>
</dbReference>
<dbReference type="SUPFAM" id="SSF53300">
    <property type="entry name" value="vWA-like"/>
    <property type="match status" value="1"/>
</dbReference>
<evidence type="ECO:0000256" key="1">
    <source>
        <dbReference type="SAM" id="MobiDB-lite"/>
    </source>
</evidence>
<keyword evidence="4" id="KW-1185">Reference proteome</keyword>
<name>A0AAV0ANJ6_PHAPC</name>
<evidence type="ECO:0000313" key="3">
    <source>
        <dbReference type="EMBL" id="CAH7670371.1"/>
    </source>
</evidence>
<feature type="region of interest" description="Disordered" evidence="1">
    <location>
        <begin position="1"/>
        <end position="80"/>
    </location>
</feature>
<dbReference type="Proteomes" id="UP001153365">
    <property type="component" value="Unassembled WGS sequence"/>
</dbReference>
<evidence type="ECO:0000259" key="2">
    <source>
        <dbReference type="PROSITE" id="PS50234"/>
    </source>
</evidence>